<dbReference type="AlphaFoldDB" id="A0A2S6N7R0"/>
<organism evidence="1 2">
    <name type="scientific">Rhodopila globiformis</name>
    <name type="common">Rhodopseudomonas globiformis</name>
    <dbReference type="NCBI Taxonomy" id="1071"/>
    <lineage>
        <taxon>Bacteria</taxon>
        <taxon>Pseudomonadati</taxon>
        <taxon>Pseudomonadota</taxon>
        <taxon>Alphaproteobacteria</taxon>
        <taxon>Acetobacterales</taxon>
        <taxon>Acetobacteraceae</taxon>
        <taxon>Rhodopila</taxon>
    </lineage>
</organism>
<dbReference type="SUPFAM" id="SSF51735">
    <property type="entry name" value="NAD(P)-binding Rossmann-fold domains"/>
    <property type="match status" value="1"/>
</dbReference>
<sequence>MPPASTRTALIIGASRGLGLGMARELLTRGWHVVGTVRNAARRELFALADRSRGKLAVETVDINEPDQVAALRRRLNGRRFDLLFVNAGIAGDLAGTIGTIGAETFTQVMVTNALSPMRVVEALQALVPASGTIGVMSSGLGSVADNEEGGWEVYRASKAALNTMMRSFAARHAGDPRSLLLIAPGWVRTDMGGPEAPLDVETSMRGVVDTIIAQAGKPGLQYLNHDGRTLRW</sequence>
<dbReference type="PANTHER" id="PTHR45458:SF1">
    <property type="entry name" value="SHORT CHAIN DEHYDROGENASE"/>
    <property type="match status" value="1"/>
</dbReference>
<dbReference type="PRINTS" id="PR00081">
    <property type="entry name" value="GDHRDH"/>
</dbReference>
<keyword evidence="2" id="KW-1185">Reference proteome</keyword>
<evidence type="ECO:0000313" key="1">
    <source>
        <dbReference type="EMBL" id="PPQ30655.1"/>
    </source>
</evidence>
<dbReference type="RefSeq" id="WP_104520346.1">
    <property type="nucleotide sequence ID" value="NZ_NHRY01000206.1"/>
</dbReference>
<proteinExistence type="predicted"/>
<dbReference type="InterPro" id="IPR002347">
    <property type="entry name" value="SDR_fam"/>
</dbReference>
<dbReference type="GO" id="GO:0016616">
    <property type="term" value="F:oxidoreductase activity, acting on the CH-OH group of donors, NAD or NADP as acceptor"/>
    <property type="evidence" value="ECO:0007669"/>
    <property type="project" value="TreeGrafter"/>
</dbReference>
<dbReference type="PANTHER" id="PTHR45458">
    <property type="entry name" value="SHORT-CHAIN DEHYDROGENASE/REDUCTASE SDR"/>
    <property type="match status" value="1"/>
</dbReference>
<dbReference type="Proteomes" id="UP000239724">
    <property type="component" value="Unassembled WGS sequence"/>
</dbReference>
<comment type="caution">
    <text evidence="1">The sequence shown here is derived from an EMBL/GenBank/DDBJ whole genome shotgun (WGS) entry which is preliminary data.</text>
</comment>
<accession>A0A2S6N7R0</accession>
<reference evidence="1 2" key="1">
    <citation type="journal article" date="2018" name="Arch. Microbiol.">
        <title>New insights into the metabolic potential of the phototrophic purple bacterium Rhodopila globiformis DSM 161(T) from its draft genome sequence and evidence for a vanadium-dependent nitrogenase.</title>
        <authorList>
            <person name="Imhoff J.F."/>
            <person name="Rahn T."/>
            <person name="Kunzel S."/>
            <person name="Neulinger S.C."/>
        </authorList>
    </citation>
    <scope>NUCLEOTIDE SEQUENCE [LARGE SCALE GENOMIC DNA]</scope>
    <source>
        <strain evidence="1 2">DSM 161</strain>
    </source>
</reference>
<name>A0A2S6N7R0_RHOGL</name>
<evidence type="ECO:0000313" key="2">
    <source>
        <dbReference type="Proteomes" id="UP000239724"/>
    </source>
</evidence>
<dbReference type="Pfam" id="PF00106">
    <property type="entry name" value="adh_short"/>
    <property type="match status" value="1"/>
</dbReference>
<dbReference type="InterPro" id="IPR036291">
    <property type="entry name" value="NAD(P)-bd_dom_sf"/>
</dbReference>
<gene>
    <name evidence="1" type="ORF">CCS01_18735</name>
</gene>
<dbReference type="Gene3D" id="3.40.50.720">
    <property type="entry name" value="NAD(P)-binding Rossmann-like Domain"/>
    <property type="match status" value="1"/>
</dbReference>
<protein>
    <submittedName>
        <fullName evidence="1">3-oxoacyl-ACP reductase</fullName>
    </submittedName>
</protein>
<dbReference type="EMBL" id="NHRY01000206">
    <property type="protein sequence ID" value="PPQ30655.1"/>
    <property type="molecule type" value="Genomic_DNA"/>
</dbReference>
<dbReference type="InterPro" id="IPR052184">
    <property type="entry name" value="SDR_enzymes"/>
</dbReference>
<dbReference type="OrthoDB" id="9785826at2"/>